<name>A0ABV0YD79_9TELE</name>
<gene>
    <name evidence="1" type="ORF">AMECASPLE_015752</name>
</gene>
<comment type="caution">
    <text evidence="1">The sequence shown here is derived from an EMBL/GenBank/DDBJ whole genome shotgun (WGS) entry which is preliminary data.</text>
</comment>
<dbReference type="Proteomes" id="UP001469553">
    <property type="component" value="Unassembled WGS sequence"/>
</dbReference>
<evidence type="ECO:0000313" key="2">
    <source>
        <dbReference type="Proteomes" id="UP001469553"/>
    </source>
</evidence>
<evidence type="ECO:0000313" key="1">
    <source>
        <dbReference type="EMBL" id="MEQ2291711.1"/>
    </source>
</evidence>
<dbReference type="EMBL" id="JAHRIP010029336">
    <property type="protein sequence ID" value="MEQ2291711.1"/>
    <property type="molecule type" value="Genomic_DNA"/>
</dbReference>
<accession>A0ABV0YD79</accession>
<sequence length="132" mass="14863">MKRNPLGSGYTPGTEKKVWSMFISHRISVLGSWSSVSMLQSENTTHIHASLLPSSTKGPSSQLMFFYNGQNWLAPHVLQIECYHHSISIIYTYLSTSPCRPGVAWTGLQSITGKPTMHTRSYLRATQRDQFT</sequence>
<organism evidence="1 2">
    <name type="scientific">Ameca splendens</name>
    <dbReference type="NCBI Taxonomy" id="208324"/>
    <lineage>
        <taxon>Eukaryota</taxon>
        <taxon>Metazoa</taxon>
        <taxon>Chordata</taxon>
        <taxon>Craniata</taxon>
        <taxon>Vertebrata</taxon>
        <taxon>Euteleostomi</taxon>
        <taxon>Actinopterygii</taxon>
        <taxon>Neopterygii</taxon>
        <taxon>Teleostei</taxon>
        <taxon>Neoteleostei</taxon>
        <taxon>Acanthomorphata</taxon>
        <taxon>Ovalentaria</taxon>
        <taxon>Atherinomorphae</taxon>
        <taxon>Cyprinodontiformes</taxon>
        <taxon>Goodeidae</taxon>
        <taxon>Ameca</taxon>
    </lineage>
</organism>
<proteinExistence type="predicted"/>
<protein>
    <submittedName>
        <fullName evidence="1">Uncharacterized protein</fullName>
    </submittedName>
</protein>
<reference evidence="1 2" key="1">
    <citation type="submission" date="2021-06" db="EMBL/GenBank/DDBJ databases">
        <authorList>
            <person name="Palmer J.M."/>
        </authorList>
    </citation>
    <scope>NUCLEOTIDE SEQUENCE [LARGE SCALE GENOMIC DNA]</scope>
    <source>
        <strain evidence="1 2">AS_MEX2019</strain>
        <tissue evidence="1">Muscle</tissue>
    </source>
</reference>
<keyword evidence="2" id="KW-1185">Reference proteome</keyword>